<dbReference type="KEGG" id="sphl:LPB140_11105"/>
<evidence type="ECO:0000313" key="1">
    <source>
        <dbReference type="EMBL" id="APG63243.1"/>
    </source>
</evidence>
<dbReference type="EMBL" id="CP018154">
    <property type="protein sequence ID" value="APG63243.1"/>
    <property type="molecule type" value="Genomic_DNA"/>
</dbReference>
<accession>A0A1L3JDW4</accession>
<gene>
    <name evidence="1" type="ORF">LPB140_11105</name>
</gene>
<name>A0A1L3JDW4_9SPHN</name>
<dbReference type="Gene3D" id="1.10.3230.30">
    <property type="entry name" value="Phage gp6-like head-tail connector protein"/>
    <property type="match status" value="1"/>
</dbReference>
<organism evidence="1 2">
    <name type="scientific">Sphingorhabdus lutea</name>
    <dbReference type="NCBI Taxonomy" id="1913578"/>
    <lineage>
        <taxon>Bacteria</taxon>
        <taxon>Pseudomonadati</taxon>
        <taxon>Pseudomonadota</taxon>
        <taxon>Alphaproteobacteria</taxon>
        <taxon>Sphingomonadales</taxon>
        <taxon>Sphingomonadaceae</taxon>
        <taxon>Sphingorhabdus</taxon>
    </lineage>
</organism>
<reference evidence="1 2" key="1">
    <citation type="submission" date="2016-11" db="EMBL/GenBank/DDBJ databases">
        <title>Sphingorhabdus sp. LPB0140, isolated from marine environment.</title>
        <authorList>
            <person name="Kim E."/>
            <person name="Yi H."/>
        </authorList>
    </citation>
    <scope>NUCLEOTIDE SEQUENCE [LARGE SCALE GENOMIC DNA]</scope>
    <source>
        <strain evidence="1 2">LPB0140</strain>
    </source>
</reference>
<keyword evidence="2" id="KW-1185">Reference proteome</keyword>
<protein>
    <recommendedName>
        <fullName evidence="3">Phage gp6-like head-tail connector protein</fullName>
    </recommendedName>
</protein>
<evidence type="ECO:0008006" key="3">
    <source>
        <dbReference type="Google" id="ProtNLM"/>
    </source>
</evidence>
<evidence type="ECO:0000313" key="2">
    <source>
        <dbReference type="Proteomes" id="UP000242561"/>
    </source>
</evidence>
<dbReference type="Proteomes" id="UP000242561">
    <property type="component" value="Chromosome"/>
</dbReference>
<dbReference type="AlphaFoldDB" id="A0A1L3JDW4"/>
<sequence length="163" mass="18319">MTGAMTNIKLDRPVISASALHELKGDLRISISDEDALLMGHIRTAMDICEKFISARLLLRRGRVEMPICSGWQMIKQRPIISIYDVEGKILVMTAGAAGRIRAYFDVGCHAHWDDIDAPLRMGILRLAAFLYRQNNGDIANENMGEIPPVIAALWRPYRAMRL</sequence>
<dbReference type="CDD" id="cd08054">
    <property type="entry name" value="gp6"/>
    <property type="match status" value="1"/>
</dbReference>
<dbReference type="STRING" id="1913578.LPB140_11105"/>
<proteinExistence type="predicted"/>
<dbReference type="RefSeq" id="WP_072559895.1">
    <property type="nucleotide sequence ID" value="NZ_CP018154.1"/>
</dbReference>